<dbReference type="PROSITE" id="PS51352">
    <property type="entry name" value="THIOREDOXIN_2"/>
    <property type="match status" value="1"/>
</dbReference>
<dbReference type="EC" id="1.11.1.24" evidence="2"/>
<evidence type="ECO:0000256" key="4">
    <source>
        <dbReference type="ARBA" id="ARBA00022862"/>
    </source>
</evidence>
<dbReference type="GO" id="GO:0005737">
    <property type="term" value="C:cytoplasm"/>
    <property type="evidence" value="ECO:0007669"/>
    <property type="project" value="TreeGrafter"/>
</dbReference>
<proteinExistence type="inferred from homology"/>
<dbReference type="Pfam" id="PF00578">
    <property type="entry name" value="AhpC-TSA"/>
    <property type="match status" value="1"/>
</dbReference>
<dbReference type="InterPro" id="IPR050924">
    <property type="entry name" value="Peroxiredoxin_BCP/PrxQ"/>
</dbReference>
<keyword evidence="5 13" id="KW-0560">Oxidoreductase</keyword>
<comment type="catalytic activity">
    <reaction evidence="10">
        <text>a hydroperoxide + [thioredoxin]-dithiol = an alcohol + [thioredoxin]-disulfide + H2O</text>
        <dbReference type="Rhea" id="RHEA:62620"/>
        <dbReference type="Rhea" id="RHEA-COMP:10698"/>
        <dbReference type="Rhea" id="RHEA-COMP:10700"/>
        <dbReference type="ChEBI" id="CHEBI:15377"/>
        <dbReference type="ChEBI" id="CHEBI:29950"/>
        <dbReference type="ChEBI" id="CHEBI:30879"/>
        <dbReference type="ChEBI" id="CHEBI:35924"/>
        <dbReference type="ChEBI" id="CHEBI:50058"/>
        <dbReference type="EC" id="1.11.1.24"/>
    </reaction>
</comment>
<dbReference type="InterPro" id="IPR024706">
    <property type="entry name" value="Peroxiredoxin_AhpC-typ"/>
</dbReference>
<dbReference type="InterPro" id="IPR013766">
    <property type="entry name" value="Thioredoxin_domain"/>
</dbReference>
<evidence type="ECO:0000256" key="5">
    <source>
        <dbReference type="ARBA" id="ARBA00023002"/>
    </source>
</evidence>
<dbReference type="GO" id="GO:0034599">
    <property type="term" value="P:cellular response to oxidative stress"/>
    <property type="evidence" value="ECO:0007669"/>
    <property type="project" value="TreeGrafter"/>
</dbReference>
<feature type="active site" description="Cysteine sulfenic acid (-SOH) intermediate; for peroxidase activity" evidence="11">
    <location>
        <position position="44"/>
    </location>
</feature>
<evidence type="ECO:0000256" key="3">
    <source>
        <dbReference type="ARBA" id="ARBA00022559"/>
    </source>
</evidence>
<dbReference type="KEGG" id="ndv:NDEV_0478"/>
<reference evidence="14" key="1">
    <citation type="submission" date="2015-10" db="EMBL/GenBank/DDBJ databases">
        <authorList>
            <person name="Lehtovirta-Morley L.E."/>
            <person name="Vieille C."/>
        </authorList>
    </citation>
    <scope>NUCLEOTIDE SEQUENCE [LARGE SCALE GENOMIC DNA]</scope>
</reference>
<evidence type="ECO:0000256" key="11">
    <source>
        <dbReference type="PIRSR" id="PIRSR000239-1"/>
    </source>
</evidence>
<dbReference type="InterPro" id="IPR000866">
    <property type="entry name" value="AhpC/TSA"/>
</dbReference>
<dbReference type="EMBL" id="LN890280">
    <property type="protein sequence ID" value="CUR51243.1"/>
    <property type="molecule type" value="Genomic_DNA"/>
</dbReference>
<dbReference type="SUPFAM" id="SSF52833">
    <property type="entry name" value="Thioredoxin-like"/>
    <property type="match status" value="1"/>
</dbReference>
<comment type="subunit">
    <text evidence="1">Monomer.</text>
</comment>
<dbReference type="PANTHER" id="PTHR42801">
    <property type="entry name" value="THIOREDOXIN-DEPENDENT PEROXIDE REDUCTASE"/>
    <property type="match status" value="1"/>
</dbReference>
<gene>
    <name evidence="13" type="primary">ygaF</name>
    <name evidence="13" type="ORF">NDEV_0478</name>
</gene>
<keyword evidence="4" id="KW-0049">Antioxidant</keyword>
<dbReference type="CDD" id="cd03017">
    <property type="entry name" value="PRX_BCP"/>
    <property type="match status" value="1"/>
</dbReference>
<keyword evidence="14" id="KW-1185">Reference proteome</keyword>
<dbReference type="AlphaFoldDB" id="A0A128A1K3"/>
<dbReference type="InterPro" id="IPR036249">
    <property type="entry name" value="Thioredoxin-like_sf"/>
</dbReference>
<evidence type="ECO:0000256" key="6">
    <source>
        <dbReference type="ARBA" id="ARBA00023157"/>
    </source>
</evidence>
<evidence type="ECO:0000256" key="2">
    <source>
        <dbReference type="ARBA" id="ARBA00013017"/>
    </source>
</evidence>
<sequence length="145" mass="16421">MKIGDPAPDFELESNTGEKIKLSDYFRKKKVVLVFYVKDNTPGCTAEMKGIKNYHPKISDKYEVLGINQDSTESHTNFCQRHDLPFKILTDKGKKVATLYHATGILGMYTKRITYLIGLDGRIENVIDSMRASSHIEFVESLADS</sequence>
<organism evidence="13 14">
    <name type="scientific">Nitrosotalea devaniterrae</name>
    <dbReference type="NCBI Taxonomy" id="1078905"/>
    <lineage>
        <taxon>Archaea</taxon>
        <taxon>Nitrososphaerota</taxon>
        <taxon>Nitrososphaeria</taxon>
        <taxon>Nitrosotaleales</taxon>
        <taxon>Nitrosotaleaceae</taxon>
        <taxon>Nitrosotalea</taxon>
    </lineage>
</organism>
<protein>
    <recommendedName>
        <fullName evidence="2">thioredoxin-dependent peroxiredoxin</fullName>
        <ecNumber evidence="2">1.11.1.24</ecNumber>
    </recommendedName>
    <alternativeName>
        <fullName evidence="8">Thioredoxin peroxidase</fullName>
    </alternativeName>
</protein>
<evidence type="ECO:0000256" key="8">
    <source>
        <dbReference type="ARBA" id="ARBA00032824"/>
    </source>
</evidence>
<name>A0A128A1K3_9ARCH</name>
<keyword evidence="6" id="KW-1015">Disulfide bond</keyword>
<accession>A0A128A1K3</accession>
<evidence type="ECO:0000256" key="7">
    <source>
        <dbReference type="ARBA" id="ARBA00023284"/>
    </source>
</evidence>
<comment type="similarity">
    <text evidence="9">Belongs to the peroxiredoxin family. BCP/PrxQ subfamily.</text>
</comment>
<keyword evidence="7" id="KW-0676">Redox-active center</keyword>
<evidence type="ECO:0000259" key="12">
    <source>
        <dbReference type="PROSITE" id="PS51352"/>
    </source>
</evidence>
<dbReference type="PIRSF" id="PIRSF000239">
    <property type="entry name" value="AHPC"/>
    <property type="match status" value="1"/>
</dbReference>
<evidence type="ECO:0000256" key="1">
    <source>
        <dbReference type="ARBA" id="ARBA00011245"/>
    </source>
</evidence>
<evidence type="ECO:0000256" key="9">
    <source>
        <dbReference type="ARBA" id="ARBA00038489"/>
    </source>
</evidence>
<dbReference type="PANTHER" id="PTHR42801:SF4">
    <property type="entry name" value="AHPC_TSA FAMILY PROTEIN"/>
    <property type="match status" value="1"/>
</dbReference>
<keyword evidence="3 13" id="KW-0575">Peroxidase</keyword>
<dbReference type="Proteomes" id="UP000196239">
    <property type="component" value="Chromosome 1"/>
</dbReference>
<dbReference type="Gene3D" id="3.40.30.10">
    <property type="entry name" value="Glutaredoxin"/>
    <property type="match status" value="1"/>
</dbReference>
<dbReference type="GO" id="GO:0045454">
    <property type="term" value="P:cell redox homeostasis"/>
    <property type="evidence" value="ECO:0007669"/>
    <property type="project" value="TreeGrafter"/>
</dbReference>
<feature type="domain" description="Thioredoxin" evidence="12">
    <location>
        <begin position="1"/>
        <end position="145"/>
    </location>
</feature>
<dbReference type="GO" id="GO:0008379">
    <property type="term" value="F:thioredoxin peroxidase activity"/>
    <property type="evidence" value="ECO:0007669"/>
    <property type="project" value="TreeGrafter"/>
</dbReference>
<evidence type="ECO:0000313" key="14">
    <source>
        <dbReference type="Proteomes" id="UP000196239"/>
    </source>
</evidence>
<evidence type="ECO:0000313" key="13">
    <source>
        <dbReference type="EMBL" id="CUR51243.1"/>
    </source>
</evidence>
<evidence type="ECO:0000256" key="10">
    <source>
        <dbReference type="ARBA" id="ARBA00049091"/>
    </source>
</evidence>